<evidence type="ECO:0000313" key="2">
    <source>
        <dbReference type="EMBL" id="KZP07687.1"/>
    </source>
</evidence>
<evidence type="ECO:0000313" key="3">
    <source>
        <dbReference type="Proteomes" id="UP000076532"/>
    </source>
</evidence>
<dbReference type="Pfam" id="PF08240">
    <property type="entry name" value="ADH_N"/>
    <property type="match status" value="1"/>
</dbReference>
<gene>
    <name evidence="2" type="ORF">FIBSPDRAFT_914446</name>
</gene>
<dbReference type="AlphaFoldDB" id="A0A165WJK6"/>
<dbReference type="InterPro" id="IPR013154">
    <property type="entry name" value="ADH-like_N"/>
</dbReference>
<proteinExistence type="predicted"/>
<dbReference type="Pfam" id="PF00107">
    <property type="entry name" value="ADH_zinc_N"/>
    <property type="match status" value="1"/>
</dbReference>
<dbReference type="PANTHER" id="PTHR45033:SF2">
    <property type="entry name" value="ZINC-TYPE ALCOHOL DEHYDROGENASE-LIKE PROTEIN C1773.06C"/>
    <property type="match status" value="1"/>
</dbReference>
<dbReference type="GO" id="GO:0016491">
    <property type="term" value="F:oxidoreductase activity"/>
    <property type="evidence" value="ECO:0007669"/>
    <property type="project" value="InterPro"/>
</dbReference>
<dbReference type="OrthoDB" id="9930022at2759"/>
<dbReference type="InterPro" id="IPR052711">
    <property type="entry name" value="Zinc_ADH-like"/>
</dbReference>
<dbReference type="PANTHER" id="PTHR45033">
    <property type="match status" value="1"/>
</dbReference>
<feature type="domain" description="Enoyl reductase (ER)" evidence="1">
    <location>
        <begin position="17"/>
        <end position="345"/>
    </location>
</feature>
<organism evidence="2 3">
    <name type="scientific">Athelia psychrophila</name>
    <dbReference type="NCBI Taxonomy" id="1759441"/>
    <lineage>
        <taxon>Eukaryota</taxon>
        <taxon>Fungi</taxon>
        <taxon>Dikarya</taxon>
        <taxon>Basidiomycota</taxon>
        <taxon>Agaricomycotina</taxon>
        <taxon>Agaricomycetes</taxon>
        <taxon>Agaricomycetidae</taxon>
        <taxon>Atheliales</taxon>
        <taxon>Atheliaceae</taxon>
        <taxon>Athelia</taxon>
    </lineage>
</organism>
<keyword evidence="3" id="KW-1185">Reference proteome</keyword>
<name>A0A165WJK6_9AGAM</name>
<dbReference type="CDD" id="cd08276">
    <property type="entry name" value="MDR7"/>
    <property type="match status" value="1"/>
</dbReference>
<dbReference type="Gene3D" id="3.90.180.10">
    <property type="entry name" value="Medium-chain alcohol dehydrogenases, catalytic domain"/>
    <property type="match status" value="1"/>
</dbReference>
<sequence>MSLPHTAREYRLPKSGAGIEGLVFQTSAIASPKATEVLVKIHAVSLNYRDLAMATGVYLQEMKENVVPGSDCAGEIVALGSDVRGWNNGDRVCVNFSPAFLHGHLSLEIFHAALGGPTDGVLVEYRTFPASALVRVPEHLSYEEAATLPCAALTAYNALMGPVPLKGGDMVLVLGTGGVSIFALQIAVASGATVIVTSSSDSKLELAKRLGAQHVINYNTTADWDKEVLRITGDQGANHIIEVGGSGTLAKSFQCVSYGGWIHSIGYIAAEWQGGEQVNANIAVMLRGCSLRGIIVGSVAQFNDMNRLLVAKQIKPVVDKVFAFEELKEAYNHLAAQKFVGKVVVKVAKE</sequence>
<dbReference type="InterPro" id="IPR020843">
    <property type="entry name" value="ER"/>
</dbReference>
<dbReference type="STRING" id="436010.A0A165WJK6"/>
<dbReference type="SUPFAM" id="SSF51735">
    <property type="entry name" value="NAD(P)-binding Rossmann-fold domains"/>
    <property type="match status" value="1"/>
</dbReference>
<protein>
    <submittedName>
        <fullName evidence="2">NAD(P)-binding protein</fullName>
    </submittedName>
</protein>
<dbReference type="Proteomes" id="UP000076532">
    <property type="component" value="Unassembled WGS sequence"/>
</dbReference>
<dbReference type="InterPro" id="IPR036291">
    <property type="entry name" value="NAD(P)-bd_dom_sf"/>
</dbReference>
<accession>A0A165WJK6</accession>
<evidence type="ECO:0000259" key="1">
    <source>
        <dbReference type="SMART" id="SM00829"/>
    </source>
</evidence>
<dbReference type="SMART" id="SM00829">
    <property type="entry name" value="PKS_ER"/>
    <property type="match status" value="1"/>
</dbReference>
<dbReference type="InterPro" id="IPR013149">
    <property type="entry name" value="ADH-like_C"/>
</dbReference>
<dbReference type="EMBL" id="KV417743">
    <property type="protein sequence ID" value="KZP07687.1"/>
    <property type="molecule type" value="Genomic_DNA"/>
</dbReference>
<dbReference type="InterPro" id="IPR011032">
    <property type="entry name" value="GroES-like_sf"/>
</dbReference>
<dbReference type="Gene3D" id="3.40.50.720">
    <property type="entry name" value="NAD(P)-binding Rossmann-like Domain"/>
    <property type="match status" value="1"/>
</dbReference>
<reference evidence="2 3" key="1">
    <citation type="journal article" date="2016" name="Mol. Biol. Evol.">
        <title>Comparative Genomics of Early-Diverging Mushroom-Forming Fungi Provides Insights into the Origins of Lignocellulose Decay Capabilities.</title>
        <authorList>
            <person name="Nagy L.G."/>
            <person name="Riley R."/>
            <person name="Tritt A."/>
            <person name="Adam C."/>
            <person name="Daum C."/>
            <person name="Floudas D."/>
            <person name="Sun H."/>
            <person name="Yadav J.S."/>
            <person name="Pangilinan J."/>
            <person name="Larsson K.H."/>
            <person name="Matsuura K."/>
            <person name="Barry K."/>
            <person name="Labutti K."/>
            <person name="Kuo R."/>
            <person name="Ohm R.A."/>
            <person name="Bhattacharya S.S."/>
            <person name="Shirouzu T."/>
            <person name="Yoshinaga Y."/>
            <person name="Martin F.M."/>
            <person name="Grigoriev I.V."/>
            <person name="Hibbett D.S."/>
        </authorList>
    </citation>
    <scope>NUCLEOTIDE SEQUENCE [LARGE SCALE GENOMIC DNA]</scope>
    <source>
        <strain evidence="2 3">CBS 109695</strain>
    </source>
</reference>
<dbReference type="SUPFAM" id="SSF50129">
    <property type="entry name" value="GroES-like"/>
    <property type="match status" value="1"/>
</dbReference>